<evidence type="ECO:0000256" key="1">
    <source>
        <dbReference type="SAM" id="Phobius"/>
    </source>
</evidence>
<comment type="caution">
    <text evidence="2">The sequence shown here is derived from an EMBL/GenBank/DDBJ whole genome shotgun (WGS) entry which is preliminary data.</text>
</comment>
<dbReference type="Proteomes" id="UP000599009">
    <property type="component" value="Unassembled WGS sequence"/>
</dbReference>
<protein>
    <submittedName>
        <fullName evidence="2">Uncharacterized protein</fullName>
    </submittedName>
</protein>
<name>A0ABQ2EEA4_9GAMM</name>
<keyword evidence="3" id="KW-1185">Reference proteome</keyword>
<evidence type="ECO:0000313" key="2">
    <source>
        <dbReference type="EMBL" id="GGK08510.1"/>
    </source>
</evidence>
<gene>
    <name evidence="2" type="ORF">GCM10011394_17370</name>
</gene>
<organism evidence="2 3">
    <name type="scientific">Luteimonas terricola</name>
    <dbReference type="NCBI Taxonomy" id="645597"/>
    <lineage>
        <taxon>Bacteria</taxon>
        <taxon>Pseudomonadati</taxon>
        <taxon>Pseudomonadota</taxon>
        <taxon>Gammaproteobacteria</taxon>
        <taxon>Lysobacterales</taxon>
        <taxon>Lysobacteraceae</taxon>
        <taxon>Luteimonas</taxon>
    </lineage>
</organism>
<sequence length="80" mass="8833">MDPGTWFYIAMLVVSLVVQVAMRPKIEHAKPLSIDDLNVPGAEEGRDISVVFGTCWIEDFNVLDYGDLRNEPPIKASGGK</sequence>
<proteinExistence type="predicted"/>
<accession>A0ABQ2EEA4</accession>
<evidence type="ECO:0000313" key="3">
    <source>
        <dbReference type="Proteomes" id="UP000599009"/>
    </source>
</evidence>
<dbReference type="EMBL" id="BMME01000001">
    <property type="protein sequence ID" value="GGK08510.1"/>
    <property type="molecule type" value="Genomic_DNA"/>
</dbReference>
<feature type="transmembrane region" description="Helical" evidence="1">
    <location>
        <begin position="6"/>
        <end position="22"/>
    </location>
</feature>
<dbReference type="RefSeq" id="WP_132984716.1">
    <property type="nucleotide sequence ID" value="NZ_BMME01000001.1"/>
</dbReference>
<reference evidence="3" key="1">
    <citation type="journal article" date="2019" name="Int. J. Syst. Evol. Microbiol.">
        <title>The Global Catalogue of Microorganisms (GCM) 10K type strain sequencing project: providing services to taxonomists for standard genome sequencing and annotation.</title>
        <authorList>
            <consortium name="The Broad Institute Genomics Platform"/>
            <consortium name="The Broad Institute Genome Sequencing Center for Infectious Disease"/>
            <person name="Wu L."/>
            <person name="Ma J."/>
        </authorList>
    </citation>
    <scope>NUCLEOTIDE SEQUENCE [LARGE SCALE GENOMIC DNA]</scope>
    <source>
        <strain evidence="3">CGMCC 1.8985</strain>
    </source>
</reference>
<keyword evidence="1" id="KW-1133">Transmembrane helix</keyword>
<keyword evidence="1" id="KW-0472">Membrane</keyword>
<keyword evidence="1" id="KW-0812">Transmembrane</keyword>